<feature type="signal peptide" evidence="1">
    <location>
        <begin position="1"/>
        <end position="25"/>
    </location>
</feature>
<evidence type="ECO:0000313" key="3">
    <source>
        <dbReference type="Proteomes" id="UP000008199"/>
    </source>
</evidence>
<sequence length="159" mass="17177">MKKIKSIALSTIAVALFGSAAMANAADLTANTSVTTTVQERSGFTASYNEIRSIKETDLKKIVKFGEITLNGMTGGNLTIRNLEFTDPNRGDGYFTFTSPEGNSFKASIYGVKINGNIPQPWLADHISNGSKFTVSTDFNDRLVPGRYSDVITVILNGQ</sequence>
<dbReference type="KEGG" id="ecy:ECSE_P2-0003"/>
<protein>
    <submittedName>
        <fullName evidence="2">Fimbrial protein</fullName>
    </submittedName>
</protein>
<name>A0A979GK18_ECOSE</name>
<feature type="chain" id="PRO_5037746967" evidence="1">
    <location>
        <begin position="26"/>
        <end position="159"/>
    </location>
</feature>
<accession>A0A979GK18</accession>
<evidence type="ECO:0000256" key="1">
    <source>
        <dbReference type="SAM" id="SignalP"/>
    </source>
</evidence>
<keyword evidence="2" id="KW-0614">Plasmid</keyword>
<proteinExistence type="predicted"/>
<dbReference type="AlphaFoldDB" id="A0A979GK18"/>
<dbReference type="EMBL" id="AP009242">
    <property type="protein sequence ID" value="BAG80330.1"/>
    <property type="molecule type" value="Genomic_DNA"/>
</dbReference>
<keyword evidence="1" id="KW-0732">Signal</keyword>
<geneLocation type="plasmid" evidence="2 3">
    <name>pSE11-2</name>
</geneLocation>
<dbReference type="Proteomes" id="UP000008199">
    <property type="component" value="Plasmid pSE11-2"/>
</dbReference>
<evidence type="ECO:0000313" key="2">
    <source>
        <dbReference type="EMBL" id="BAG80330.1"/>
    </source>
</evidence>
<dbReference type="RefSeq" id="WP_000721504.1">
    <property type="nucleotide sequence ID" value="NC_011413.1"/>
</dbReference>
<gene>
    <name evidence="2" type="ordered locus">ECSE_P2-0003</name>
</gene>
<reference evidence="2 3" key="1">
    <citation type="journal article" date="2008" name="DNA Res.">
        <title>Complete genome sequence and comparative analysis of the wild-type commensal Escherichia coli strain SE11 isolated from a healthy adult.</title>
        <authorList>
            <person name="Oshima K."/>
            <person name="Toh H."/>
            <person name="Ogura Y."/>
            <person name="Sasamoto H."/>
            <person name="Morita H."/>
            <person name="Park S.-H."/>
            <person name="Ooka T."/>
            <person name="Iyoda S."/>
            <person name="Taylor T.D."/>
            <person name="Hayashi T."/>
            <person name="Itoh K."/>
            <person name="Hattori M."/>
        </authorList>
    </citation>
    <scope>NUCLEOTIDE SEQUENCE [LARGE SCALE GENOMIC DNA]</scope>
    <source>
        <strain evidence="2 3">SE11</strain>
    </source>
</reference>
<organism evidence="2 3">
    <name type="scientific">Escherichia coli (strain SE11)</name>
    <dbReference type="NCBI Taxonomy" id="409438"/>
    <lineage>
        <taxon>Bacteria</taxon>
        <taxon>Pseudomonadati</taxon>
        <taxon>Pseudomonadota</taxon>
        <taxon>Gammaproteobacteria</taxon>
        <taxon>Enterobacterales</taxon>
        <taxon>Enterobacteriaceae</taxon>
        <taxon>Escherichia</taxon>
    </lineage>
</organism>